<dbReference type="InterPro" id="IPR000644">
    <property type="entry name" value="CBS_dom"/>
</dbReference>
<keyword evidence="5" id="KW-1185">Reference proteome</keyword>
<dbReference type="InterPro" id="IPR046342">
    <property type="entry name" value="CBS_dom_sf"/>
</dbReference>
<name>A0A9X3CGU0_9VIBR</name>
<evidence type="ECO:0000313" key="4">
    <source>
        <dbReference type="EMBL" id="MCW8335599.1"/>
    </source>
</evidence>
<organism evidence="4 5">
    <name type="scientific">Vibrio paucivorans</name>
    <dbReference type="NCBI Taxonomy" id="2829489"/>
    <lineage>
        <taxon>Bacteria</taxon>
        <taxon>Pseudomonadati</taxon>
        <taxon>Pseudomonadota</taxon>
        <taxon>Gammaproteobacteria</taxon>
        <taxon>Vibrionales</taxon>
        <taxon>Vibrionaceae</taxon>
        <taxon>Vibrio</taxon>
    </lineage>
</organism>
<dbReference type="Pfam" id="PF00571">
    <property type="entry name" value="CBS"/>
    <property type="match status" value="1"/>
</dbReference>
<evidence type="ECO:0000256" key="1">
    <source>
        <dbReference type="ARBA" id="ARBA00023122"/>
    </source>
</evidence>
<evidence type="ECO:0000256" key="2">
    <source>
        <dbReference type="PROSITE-ProRule" id="PRU00703"/>
    </source>
</evidence>
<dbReference type="Proteomes" id="UP001155586">
    <property type="component" value="Unassembled WGS sequence"/>
</dbReference>
<dbReference type="PANTHER" id="PTHR43080">
    <property type="entry name" value="CBS DOMAIN-CONTAINING PROTEIN CBSX3, MITOCHONDRIAL"/>
    <property type="match status" value="1"/>
</dbReference>
<dbReference type="InterPro" id="IPR051257">
    <property type="entry name" value="Diverse_CBS-Domain"/>
</dbReference>
<keyword evidence="1 2" id="KW-0129">CBS domain</keyword>
<evidence type="ECO:0000313" key="5">
    <source>
        <dbReference type="Proteomes" id="UP001155586"/>
    </source>
</evidence>
<dbReference type="EMBL" id="JAKRRX010000126">
    <property type="protein sequence ID" value="MCW8335599.1"/>
    <property type="molecule type" value="Genomic_DNA"/>
</dbReference>
<protein>
    <submittedName>
        <fullName evidence="4">CBS domain-containing protein</fullName>
    </submittedName>
</protein>
<dbReference type="PANTHER" id="PTHR43080:SF2">
    <property type="entry name" value="CBS DOMAIN-CONTAINING PROTEIN"/>
    <property type="match status" value="1"/>
</dbReference>
<dbReference type="PROSITE" id="PS51371">
    <property type="entry name" value="CBS"/>
    <property type="match status" value="2"/>
</dbReference>
<reference evidence="4" key="1">
    <citation type="submission" date="2022-02" db="EMBL/GenBank/DDBJ databases">
        <title>Vibrio sp. nov., a new bacterium isolated from Bohai sea, China.</title>
        <authorList>
            <person name="Yuan Y."/>
        </authorList>
    </citation>
    <scope>NUCLEOTIDE SEQUENCE</scope>
    <source>
        <strain evidence="4">DBSS07</strain>
    </source>
</reference>
<dbReference type="Gene3D" id="3.10.580.10">
    <property type="entry name" value="CBS-domain"/>
    <property type="match status" value="1"/>
</dbReference>
<evidence type="ECO:0000259" key="3">
    <source>
        <dbReference type="PROSITE" id="PS51371"/>
    </source>
</evidence>
<feature type="domain" description="CBS" evidence="3">
    <location>
        <begin position="78"/>
        <end position="165"/>
    </location>
</feature>
<sequence>MSALLTVSDIVNPQAPVLTADASLPVAIDMLLKNQINGAAVCDSEGNLQGFFSAHDVMVEMWCQDYIPDQDVTVGSLMKTDVVSIKANDRLTDVMEFLALDKEQLYPTTSMGYATRLTTLSVEERAKSIKVNRPQILPVVDAGKYVGTVSRKEVLAGLRTLFTDSVSPPVEQTTASSIASPVA</sequence>
<dbReference type="SUPFAM" id="SSF54631">
    <property type="entry name" value="CBS-domain pair"/>
    <property type="match status" value="2"/>
</dbReference>
<comment type="caution">
    <text evidence="4">The sequence shown here is derived from an EMBL/GenBank/DDBJ whole genome shotgun (WGS) entry which is preliminary data.</text>
</comment>
<proteinExistence type="predicted"/>
<dbReference type="RefSeq" id="WP_252033949.1">
    <property type="nucleotide sequence ID" value="NZ_JAKRRX010000126.1"/>
</dbReference>
<gene>
    <name evidence="4" type="ORF">MD483_17450</name>
</gene>
<accession>A0A9X3CGU0</accession>
<dbReference type="AlphaFoldDB" id="A0A9X3CGU0"/>
<feature type="domain" description="CBS" evidence="3">
    <location>
        <begin position="11"/>
        <end position="70"/>
    </location>
</feature>